<evidence type="ECO:0000313" key="3">
    <source>
        <dbReference type="Proteomes" id="UP000435112"/>
    </source>
</evidence>
<dbReference type="Proteomes" id="UP000435112">
    <property type="component" value="Unassembled WGS sequence"/>
</dbReference>
<comment type="caution">
    <text evidence="2">The sequence shown here is derived from an EMBL/GenBank/DDBJ whole genome shotgun (WGS) entry which is preliminary data.</text>
</comment>
<evidence type="ECO:0000256" key="1">
    <source>
        <dbReference type="SAM" id="MobiDB-lite"/>
    </source>
</evidence>
<accession>A0A6A3KDK9</accession>
<reference evidence="2 3" key="1">
    <citation type="submission" date="2018-09" db="EMBL/GenBank/DDBJ databases">
        <title>Genomic investigation of the strawberry pathogen Phytophthora fragariae indicates pathogenicity is determined by transcriptional variation in three key races.</title>
        <authorList>
            <person name="Adams T.M."/>
            <person name="Armitage A.D."/>
            <person name="Sobczyk M.K."/>
            <person name="Bates H.J."/>
            <person name="Dunwell J.M."/>
            <person name="Nellist C.F."/>
            <person name="Harrison R.J."/>
        </authorList>
    </citation>
    <scope>NUCLEOTIDE SEQUENCE [LARGE SCALE GENOMIC DNA]</scope>
    <source>
        <strain evidence="2 3">SCRP324</strain>
    </source>
</reference>
<feature type="region of interest" description="Disordered" evidence="1">
    <location>
        <begin position="65"/>
        <end position="104"/>
    </location>
</feature>
<dbReference type="EMBL" id="QXFU01001459">
    <property type="protein sequence ID" value="KAE9001983.1"/>
    <property type="molecule type" value="Genomic_DNA"/>
</dbReference>
<organism evidence="2 3">
    <name type="scientific">Phytophthora rubi</name>
    <dbReference type="NCBI Taxonomy" id="129364"/>
    <lineage>
        <taxon>Eukaryota</taxon>
        <taxon>Sar</taxon>
        <taxon>Stramenopiles</taxon>
        <taxon>Oomycota</taxon>
        <taxon>Peronosporomycetes</taxon>
        <taxon>Peronosporales</taxon>
        <taxon>Peronosporaceae</taxon>
        <taxon>Phytophthora</taxon>
    </lineage>
</organism>
<protein>
    <submittedName>
        <fullName evidence="2">Uncharacterized protein</fullName>
    </submittedName>
</protein>
<name>A0A6A3KDK9_9STRA</name>
<dbReference type="AlphaFoldDB" id="A0A6A3KDK9"/>
<proteinExistence type="predicted"/>
<sequence length="104" mass="11503">MSFLGIGVCTGMVASLSLLNAWTIRHPPVAFFMQNVGLEWGTDSHGRGRLAGDLRRNRRSLRLDHGEAATAASRSTSHLARGQSRAELHDLVEGRLEPCPERRR</sequence>
<feature type="compositionally biased region" description="Basic and acidic residues" evidence="1">
    <location>
        <begin position="84"/>
        <end position="104"/>
    </location>
</feature>
<gene>
    <name evidence="2" type="ORF">PR002_g17762</name>
</gene>
<evidence type="ECO:0000313" key="2">
    <source>
        <dbReference type="EMBL" id="KAE9001983.1"/>
    </source>
</evidence>